<dbReference type="InterPro" id="IPR000014">
    <property type="entry name" value="PAS"/>
</dbReference>
<accession>A0ABR9ECD1</accession>
<dbReference type="Gene3D" id="3.30.450.20">
    <property type="entry name" value="PAS domain"/>
    <property type="match status" value="1"/>
</dbReference>
<dbReference type="InterPro" id="IPR011006">
    <property type="entry name" value="CheY-like_superfamily"/>
</dbReference>
<keyword evidence="10" id="KW-0902">Two-component regulatory system</keyword>
<dbReference type="EMBL" id="AQGV01000012">
    <property type="protein sequence ID" value="MBE0368651.1"/>
    <property type="molecule type" value="Genomic_DNA"/>
</dbReference>
<dbReference type="Gene3D" id="3.40.50.2300">
    <property type="match status" value="2"/>
</dbReference>
<comment type="catalytic activity">
    <reaction evidence="1">
        <text>ATP + protein L-histidine = ADP + protein N-phospho-L-histidine.</text>
        <dbReference type="EC" id="2.7.13.3"/>
    </reaction>
</comment>
<dbReference type="Proteomes" id="UP000615755">
    <property type="component" value="Unassembled WGS sequence"/>
</dbReference>
<dbReference type="Pfam" id="PF00072">
    <property type="entry name" value="Response_reg"/>
    <property type="match status" value="2"/>
</dbReference>
<feature type="modified residue" description="4-aspartylphosphate" evidence="13">
    <location>
        <position position="886"/>
    </location>
</feature>
<evidence type="ECO:0000256" key="14">
    <source>
        <dbReference type="SAM" id="Phobius"/>
    </source>
</evidence>
<feature type="transmembrane region" description="Helical" evidence="14">
    <location>
        <begin position="6"/>
        <end position="29"/>
    </location>
</feature>
<dbReference type="Gene3D" id="1.20.120.160">
    <property type="entry name" value="HPT domain"/>
    <property type="match status" value="1"/>
</dbReference>
<evidence type="ECO:0000256" key="4">
    <source>
        <dbReference type="ARBA" id="ARBA00022475"/>
    </source>
</evidence>
<dbReference type="SUPFAM" id="SSF55874">
    <property type="entry name" value="ATPase domain of HSP90 chaperone/DNA topoisomerase II/histidine kinase"/>
    <property type="match status" value="1"/>
</dbReference>
<dbReference type="SUPFAM" id="SSF55785">
    <property type="entry name" value="PYP-like sensor domain (PAS domain)"/>
    <property type="match status" value="1"/>
</dbReference>
<keyword evidence="5 13" id="KW-0597">Phosphoprotein</keyword>
<dbReference type="Gene3D" id="1.10.287.130">
    <property type="match status" value="1"/>
</dbReference>
<dbReference type="Pfam" id="PF00512">
    <property type="entry name" value="HisKA"/>
    <property type="match status" value="1"/>
</dbReference>
<keyword evidence="11 14" id="KW-0472">Membrane</keyword>
<dbReference type="SMART" id="SM00388">
    <property type="entry name" value="HisKA"/>
    <property type="match status" value="1"/>
</dbReference>
<feature type="domain" description="HPt" evidence="19">
    <location>
        <begin position="1141"/>
        <end position="1236"/>
    </location>
</feature>
<evidence type="ECO:0000256" key="3">
    <source>
        <dbReference type="ARBA" id="ARBA00012438"/>
    </source>
</evidence>
<evidence type="ECO:0000259" key="15">
    <source>
        <dbReference type="PROSITE" id="PS50109"/>
    </source>
</evidence>
<reference evidence="20 21" key="1">
    <citation type="submission" date="2015-03" db="EMBL/GenBank/DDBJ databases">
        <title>Genome sequence of Pseudoalteromonas aurantia.</title>
        <authorList>
            <person name="Xie B.-B."/>
            <person name="Rong J.-C."/>
            <person name="Qin Q.-L."/>
            <person name="Zhang Y.-Z."/>
        </authorList>
    </citation>
    <scope>NUCLEOTIDE SEQUENCE [LARGE SCALE GENOMIC DNA]</scope>
    <source>
        <strain evidence="20 21">208</strain>
    </source>
</reference>
<evidence type="ECO:0000259" key="17">
    <source>
        <dbReference type="PROSITE" id="PS50112"/>
    </source>
</evidence>
<evidence type="ECO:0000256" key="7">
    <source>
        <dbReference type="ARBA" id="ARBA00022741"/>
    </source>
</evidence>
<dbReference type="PROSITE" id="PS50110">
    <property type="entry name" value="RESPONSE_REGULATORY"/>
    <property type="match status" value="2"/>
</dbReference>
<dbReference type="Pfam" id="PF02518">
    <property type="entry name" value="HATPase_c"/>
    <property type="match status" value="1"/>
</dbReference>
<dbReference type="Gene3D" id="3.30.565.10">
    <property type="entry name" value="Histidine kinase-like ATPase, C-terminal domain"/>
    <property type="match status" value="1"/>
</dbReference>
<evidence type="ECO:0000259" key="16">
    <source>
        <dbReference type="PROSITE" id="PS50110"/>
    </source>
</evidence>
<name>A0ABR9ECD1_9GAMM</name>
<dbReference type="PROSITE" id="PS50894">
    <property type="entry name" value="HPT"/>
    <property type="match status" value="1"/>
</dbReference>
<dbReference type="CDD" id="cd00082">
    <property type="entry name" value="HisKA"/>
    <property type="match status" value="1"/>
</dbReference>
<keyword evidence="7" id="KW-0547">Nucleotide-binding</keyword>
<evidence type="ECO:0000256" key="10">
    <source>
        <dbReference type="ARBA" id="ARBA00023012"/>
    </source>
</evidence>
<evidence type="ECO:0000256" key="12">
    <source>
        <dbReference type="PROSITE-ProRule" id="PRU00110"/>
    </source>
</evidence>
<dbReference type="RefSeq" id="WP_192507898.1">
    <property type="nucleotide sequence ID" value="NZ_AQGV01000012.1"/>
</dbReference>
<dbReference type="SMART" id="SM00448">
    <property type="entry name" value="REC"/>
    <property type="match status" value="2"/>
</dbReference>
<dbReference type="SUPFAM" id="SSF47384">
    <property type="entry name" value="Homodimeric domain of signal transducing histidine kinase"/>
    <property type="match status" value="1"/>
</dbReference>
<organism evidence="20 21">
    <name type="scientific">Pseudoalteromonas aurantia 208</name>
    <dbReference type="NCBI Taxonomy" id="1314867"/>
    <lineage>
        <taxon>Bacteria</taxon>
        <taxon>Pseudomonadati</taxon>
        <taxon>Pseudomonadota</taxon>
        <taxon>Gammaproteobacteria</taxon>
        <taxon>Alteromonadales</taxon>
        <taxon>Pseudoalteromonadaceae</taxon>
        <taxon>Pseudoalteromonas</taxon>
    </lineage>
</organism>
<keyword evidence="9 14" id="KW-1133">Transmembrane helix</keyword>
<dbReference type="InterPro" id="IPR003661">
    <property type="entry name" value="HisK_dim/P_dom"/>
</dbReference>
<evidence type="ECO:0000313" key="21">
    <source>
        <dbReference type="Proteomes" id="UP000615755"/>
    </source>
</evidence>
<dbReference type="InterPro" id="IPR008207">
    <property type="entry name" value="Sig_transdc_His_kin_Hpt_dom"/>
</dbReference>
<feature type="domain" description="Histidine kinase" evidence="15">
    <location>
        <begin position="597"/>
        <end position="818"/>
    </location>
</feature>
<dbReference type="SUPFAM" id="SSF52172">
    <property type="entry name" value="CheY-like"/>
    <property type="match status" value="2"/>
</dbReference>
<dbReference type="InterPro" id="IPR036890">
    <property type="entry name" value="HATPase_C_sf"/>
</dbReference>
<evidence type="ECO:0000313" key="20">
    <source>
        <dbReference type="EMBL" id="MBE0368651.1"/>
    </source>
</evidence>
<dbReference type="SMART" id="SM00387">
    <property type="entry name" value="HATPase_c"/>
    <property type="match status" value="1"/>
</dbReference>
<feature type="domain" description="Response regulatory" evidence="16">
    <location>
        <begin position="835"/>
        <end position="953"/>
    </location>
</feature>
<sequence length="1320" mass="147304">MRAKLLVNLLFYSMGFLLILLLSTMLYSFHISKQEVRTLSAINTLQNLTGELKLSSDLLTSYARSYSVTGEPQWLILFNHVLAVRNGYFAPPKDPINYWDNLARSSVRHLSNSLDEKSHPSIIERMANTGIQQEEIYNLTIALETSEQLVKLEEQAFALISSDTHSGKIAAQNIVFGQPYLKEKAKIMNAIAHASNVIGIRKSLHRDALTQQTNLNKMLLIACFTLIFLMFLISYIMLRVRYFLPLRQIHKAIAVSGNKKSYALQLPPNLPGELGTLAREFNSTLNQLNRKIHAASSIEKYSTSLRGKNLFNDVVKESLQFVALEYQAPSCGIFTIEEDRFQLFDFTGAKPCFDEASPYIKATVKTSQRQHLSSTDQNFIIMLEEQPLQLAEIHLLPLLVSDRCIGILYIGCVFKLSDEQLDGLDQISRELAVSMEISSHNLKQQEIKTALSQQLELTHHIVNAIPNPTYYRDENGTFMGINRAFLQFLNQFEVDVIGSSLNDVFDSGTASLFYDQAQTIFQNQINVVYELITLDGHDNAVELIVYEAPFFDSQGQVAGIVGMFLDVTQRNELERELLASKEVADRSAQVKGEFLANMSHEIRTPMNAIIGMAHLALNTDLNPKQHNYVHKIDVAAKQLLRLINDILDFSKIDAGKVEIENTPFELDKLLENVTTIIAIKAQEKRLELIFDVPPNIPNNLMGDPLRLSQVLINLAGNAVKFTDQGTVTIQIRQLETTEKISKLTFSVIDTGIGMNPQQQKKLFKSFSQADSSITRKYGGTGLGLTISQQLVKLMGGEIYVESSNGQGSTFSFTLELPLNETITNKDVPRLNGPRKILIVDDNEHAKEVLFGMLSNMNASVSCASNATDAINMIIKAKHPYDAMIIDWQMPELDGLTAIEILNKRQLLNQTKVLLTTAYGRELELKEHEKSIIDGVILKPVSASHLFDTLAGCLGTYTHESTQQNKIASHPHCLAGITILLAEDQPVNQEIAVEILSSYGANVKVANDGIEALKQLEEDIFHIVLMDMQMPNMGGIQASKEIRKFKNERDLPIIAMTANAMQEDISHCLDAGMNDHIAKPIDVPTMISKIQQYASPLKPDNTAQTQISSSDEATFDTLDEASSEQLINGINIEEGIERAAGNQQIYFNILTTFLSQQVEELINLKQAIAIANYDLAANILHAIKGAAANLSIYFITDKAKSLESQLKTMTVNIDDIDGMIEFVRRALVLCPRVIAQQLHDNTGTVHEPDSIQILEKLAQALQEFDTNASDIVLQLTSNEYLSSEELDELKTLIARFEFTQAQVALTKVQSKISKGSSTYMH</sequence>
<dbReference type="InterPro" id="IPR000700">
    <property type="entry name" value="PAS-assoc_C"/>
</dbReference>
<dbReference type="Pfam" id="PF00989">
    <property type="entry name" value="PAS"/>
    <property type="match status" value="1"/>
</dbReference>
<dbReference type="PANTHER" id="PTHR45339:SF1">
    <property type="entry name" value="HYBRID SIGNAL TRANSDUCTION HISTIDINE KINASE J"/>
    <property type="match status" value="1"/>
</dbReference>
<evidence type="ECO:0000256" key="2">
    <source>
        <dbReference type="ARBA" id="ARBA00004651"/>
    </source>
</evidence>
<feature type="transmembrane region" description="Helical" evidence="14">
    <location>
        <begin position="218"/>
        <end position="238"/>
    </location>
</feature>
<dbReference type="CDD" id="cd17546">
    <property type="entry name" value="REC_hyHK_CKI1_RcsC-like"/>
    <property type="match status" value="1"/>
</dbReference>
<comment type="caution">
    <text evidence="20">The sequence shown here is derived from an EMBL/GenBank/DDBJ whole genome shotgun (WGS) entry which is preliminary data.</text>
</comment>
<dbReference type="InterPro" id="IPR001789">
    <property type="entry name" value="Sig_transdc_resp-reg_receiver"/>
</dbReference>
<evidence type="ECO:0000259" key="18">
    <source>
        <dbReference type="PROSITE" id="PS50113"/>
    </source>
</evidence>
<feature type="domain" description="PAS" evidence="17">
    <location>
        <begin position="454"/>
        <end position="524"/>
    </location>
</feature>
<dbReference type="PRINTS" id="PR00344">
    <property type="entry name" value="BCTRLSENSOR"/>
</dbReference>
<evidence type="ECO:0000256" key="5">
    <source>
        <dbReference type="ARBA" id="ARBA00022553"/>
    </source>
</evidence>
<protein>
    <recommendedName>
        <fullName evidence="3">histidine kinase</fullName>
        <ecNumber evidence="3">2.7.13.3</ecNumber>
    </recommendedName>
</protein>
<dbReference type="InterPro" id="IPR035965">
    <property type="entry name" value="PAS-like_dom_sf"/>
</dbReference>
<dbReference type="PROSITE" id="PS50112">
    <property type="entry name" value="PAS"/>
    <property type="match status" value="1"/>
</dbReference>
<dbReference type="PROSITE" id="PS50113">
    <property type="entry name" value="PAC"/>
    <property type="match status" value="1"/>
</dbReference>
<dbReference type="NCBIfam" id="TIGR00229">
    <property type="entry name" value="sensory_box"/>
    <property type="match status" value="1"/>
</dbReference>
<dbReference type="InterPro" id="IPR036097">
    <property type="entry name" value="HisK_dim/P_sf"/>
</dbReference>
<proteinExistence type="predicted"/>
<comment type="subcellular location">
    <subcellularLocation>
        <location evidence="2">Cell membrane</location>
        <topology evidence="2">Multi-pass membrane protein</topology>
    </subcellularLocation>
</comment>
<dbReference type="InterPro" id="IPR013767">
    <property type="entry name" value="PAS_fold"/>
</dbReference>
<evidence type="ECO:0000256" key="1">
    <source>
        <dbReference type="ARBA" id="ARBA00000085"/>
    </source>
</evidence>
<dbReference type="InterPro" id="IPR005467">
    <property type="entry name" value="His_kinase_dom"/>
</dbReference>
<dbReference type="InterPro" id="IPR036641">
    <property type="entry name" value="HPT_dom_sf"/>
</dbReference>
<keyword evidence="21" id="KW-1185">Reference proteome</keyword>
<dbReference type="PANTHER" id="PTHR45339">
    <property type="entry name" value="HYBRID SIGNAL TRANSDUCTION HISTIDINE KINASE J"/>
    <property type="match status" value="1"/>
</dbReference>
<dbReference type="CDD" id="cd00156">
    <property type="entry name" value="REC"/>
    <property type="match status" value="1"/>
</dbReference>
<feature type="modified residue" description="4-aspartylphosphate" evidence="13">
    <location>
        <position position="1026"/>
    </location>
</feature>
<keyword evidence="4" id="KW-1003">Cell membrane</keyword>
<dbReference type="SMART" id="SM00091">
    <property type="entry name" value="PAS"/>
    <property type="match status" value="1"/>
</dbReference>
<dbReference type="CDD" id="cd16922">
    <property type="entry name" value="HATPase_EvgS-ArcB-TorS-like"/>
    <property type="match status" value="1"/>
</dbReference>
<evidence type="ECO:0000256" key="8">
    <source>
        <dbReference type="ARBA" id="ARBA00022840"/>
    </source>
</evidence>
<dbReference type="InterPro" id="IPR004358">
    <property type="entry name" value="Sig_transdc_His_kin-like_C"/>
</dbReference>
<dbReference type="CDD" id="cd00130">
    <property type="entry name" value="PAS"/>
    <property type="match status" value="1"/>
</dbReference>
<dbReference type="SUPFAM" id="SSF47226">
    <property type="entry name" value="Histidine-containing phosphotransfer domain, HPT domain"/>
    <property type="match status" value="1"/>
</dbReference>
<evidence type="ECO:0000256" key="11">
    <source>
        <dbReference type="ARBA" id="ARBA00023136"/>
    </source>
</evidence>
<feature type="modified residue" description="Phosphohistidine" evidence="12">
    <location>
        <position position="1180"/>
    </location>
</feature>
<keyword evidence="6 14" id="KW-0812">Transmembrane</keyword>
<dbReference type="InterPro" id="IPR003594">
    <property type="entry name" value="HATPase_dom"/>
</dbReference>
<dbReference type="Pfam" id="PF01627">
    <property type="entry name" value="Hpt"/>
    <property type="match status" value="1"/>
</dbReference>
<evidence type="ECO:0000256" key="6">
    <source>
        <dbReference type="ARBA" id="ARBA00022692"/>
    </source>
</evidence>
<feature type="domain" description="Response regulatory" evidence="16">
    <location>
        <begin position="977"/>
        <end position="1093"/>
    </location>
</feature>
<feature type="domain" description="PAC" evidence="18">
    <location>
        <begin position="525"/>
        <end position="579"/>
    </location>
</feature>
<dbReference type="PROSITE" id="PS50109">
    <property type="entry name" value="HIS_KIN"/>
    <property type="match status" value="1"/>
</dbReference>
<evidence type="ECO:0000259" key="19">
    <source>
        <dbReference type="PROSITE" id="PS50894"/>
    </source>
</evidence>
<dbReference type="EC" id="2.7.13.3" evidence="3"/>
<keyword evidence="8" id="KW-0067">ATP-binding</keyword>
<gene>
    <name evidence="20" type="ORF">PAUR_a2303</name>
</gene>
<evidence type="ECO:0000256" key="13">
    <source>
        <dbReference type="PROSITE-ProRule" id="PRU00169"/>
    </source>
</evidence>
<evidence type="ECO:0000256" key="9">
    <source>
        <dbReference type="ARBA" id="ARBA00022989"/>
    </source>
</evidence>